<dbReference type="Gene3D" id="2.115.10.10">
    <property type="entry name" value="Tachylectin 2"/>
    <property type="match status" value="1"/>
</dbReference>
<protein>
    <recommendedName>
        <fullName evidence="3">T9SS type A sorting domain-containing protein</fullName>
    </recommendedName>
</protein>
<dbReference type="AlphaFoldDB" id="A0A956RPW9"/>
<sequence length="490" mass="52573">IEVTWLDKFDPFPFCETHHFGLEFDPAVQGGLAGGGKLYACDNASTLYQIDHLTGVAMPLCPLPLPATEIEFNNRSYRAVLQEADGGFRHQEFDIATCTPLAGPLFNGSAFSGLEFVGGVLYGCGMPGPCTPSDLYTIDVNTGLTTLIGPTGFGPISGMTFDPRNQVMYGVTGCWQQFGTSKLVSINLATGAGSLIGDTGVAALGGLAFGPDGNLYAIGANNEGGNFFRIDPLTGAAFLIGPTGFPGFSGLTLVGSGLPAVQAYWTSIDTCQVPVPWQFWRALPGGPIQDIVRLSETWPEGPISVDRQVTTVPFEIPLADLTWDGTEGLDWIPVPGDPFVLLPGDEVTVDIPVRPQDQAALVRYTVTNEVTGEMMTRFVNEAMIIPFVSDAPDVEPEMHGSGFESSMPNPFTDWTVLVYRLAVDTDVTLAIHDVTGRRLAVLEQGHREAGLHTVRWLPTQDDGKQLPGGVYFAVLHAAGETYQQKLVLRE</sequence>
<evidence type="ECO:0000313" key="1">
    <source>
        <dbReference type="EMBL" id="MCA9727842.1"/>
    </source>
</evidence>
<proteinExistence type="predicted"/>
<dbReference type="EMBL" id="JAGQHR010000246">
    <property type="protein sequence ID" value="MCA9727842.1"/>
    <property type="molecule type" value="Genomic_DNA"/>
</dbReference>
<dbReference type="SUPFAM" id="SSF101898">
    <property type="entry name" value="NHL repeat"/>
    <property type="match status" value="1"/>
</dbReference>
<organism evidence="1 2">
    <name type="scientific">Eiseniibacteriota bacterium</name>
    <dbReference type="NCBI Taxonomy" id="2212470"/>
    <lineage>
        <taxon>Bacteria</taxon>
        <taxon>Candidatus Eiseniibacteriota</taxon>
    </lineage>
</organism>
<reference evidence="1" key="2">
    <citation type="journal article" date="2021" name="Microbiome">
        <title>Successional dynamics and alternative stable states in a saline activated sludge microbial community over 9 years.</title>
        <authorList>
            <person name="Wang Y."/>
            <person name="Ye J."/>
            <person name="Ju F."/>
            <person name="Liu L."/>
            <person name="Boyd J.A."/>
            <person name="Deng Y."/>
            <person name="Parks D.H."/>
            <person name="Jiang X."/>
            <person name="Yin X."/>
            <person name="Woodcroft B.J."/>
            <person name="Tyson G.W."/>
            <person name="Hugenholtz P."/>
            <person name="Polz M.F."/>
            <person name="Zhang T."/>
        </authorList>
    </citation>
    <scope>NUCLEOTIDE SEQUENCE</scope>
    <source>
        <strain evidence="1">HKST-UBA01</strain>
    </source>
</reference>
<evidence type="ECO:0008006" key="3">
    <source>
        <dbReference type="Google" id="ProtNLM"/>
    </source>
</evidence>
<dbReference type="Proteomes" id="UP000697710">
    <property type="component" value="Unassembled WGS sequence"/>
</dbReference>
<accession>A0A956RPW9</accession>
<reference evidence="1" key="1">
    <citation type="submission" date="2020-04" db="EMBL/GenBank/DDBJ databases">
        <authorList>
            <person name="Zhang T."/>
        </authorList>
    </citation>
    <scope>NUCLEOTIDE SEQUENCE</scope>
    <source>
        <strain evidence="1">HKST-UBA01</strain>
    </source>
</reference>
<dbReference type="Gene3D" id="2.60.40.4070">
    <property type="match status" value="1"/>
</dbReference>
<gene>
    <name evidence="1" type="ORF">KC729_09185</name>
</gene>
<feature type="non-terminal residue" evidence="1">
    <location>
        <position position="1"/>
    </location>
</feature>
<comment type="caution">
    <text evidence="1">The sequence shown here is derived from an EMBL/GenBank/DDBJ whole genome shotgun (WGS) entry which is preliminary data.</text>
</comment>
<evidence type="ECO:0000313" key="2">
    <source>
        <dbReference type="Proteomes" id="UP000697710"/>
    </source>
</evidence>
<name>A0A956RPW9_UNCEI</name>